<dbReference type="OrthoDB" id="5381672at2759"/>
<keyword evidence="3" id="KW-1185">Reference proteome</keyword>
<keyword evidence="1" id="KW-0472">Membrane</keyword>
<comment type="caution">
    <text evidence="2">The sequence shown here is derived from an EMBL/GenBank/DDBJ whole genome shotgun (WGS) entry which is preliminary data.</text>
</comment>
<accession>A0A4U0X4I1</accession>
<evidence type="ECO:0000313" key="3">
    <source>
        <dbReference type="Proteomes" id="UP000308768"/>
    </source>
</evidence>
<sequence>MNGGVAGPLLDQDPNNLCGADCMGQGGIGYDSITTKRDVTLDDPADSLPLERIYNKGPLLTIAMALFGEGSFVANRVTWPDAYSGINGTRRNAGVCVDMAPLSSLLTDRWGQTKITFSLNRCITNGMSGHGFAGLQAELADWTDNFIDNDERMTNALTAAAFLANKAWILHNTDGHTLAVSYDQGADTQVPVISRKGVITISALLAIYLLALVATAVYACLSPRWTNQLDSFTMMRLGAAIADKIPLMVGRRTDKIKALDEIPGWIGDVGKDEETGRLGLGAPAIVSTGRRYECYEGDHELLSALEQRNLRNRLRDLRAQGLQGAGVTALDAIGVRV</sequence>
<feature type="transmembrane region" description="Helical" evidence="1">
    <location>
        <begin position="198"/>
        <end position="221"/>
    </location>
</feature>
<dbReference type="Proteomes" id="UP000308768">
    <property type="component" value="Unassembled WGS sequence"/>
</dbReference>
<proteinExistence type="predicted"/>
<evidence type="ECO:0000256" key="1">
    <source>
        <dbReference type="SAM" id="Phobius"/>
    </source>
</evidence>
<evidence type="ECO:0000313" key="2">
    <source>
        <dbReference type="EMBL" id="TKA69315.1"/>
    </source>
</evidence>
<gene>
    <name evidence="2" type="ORF">B0A49_09449</name>
</gene>
<dbReference type="AlphaFoldDB" id="A0A4U0X4I1"/>
<protein>
    <submittedName>
        <fullName evidence="2">Uncharacterized protein</fullName>
    </submittedName>
</protein>
<dbReference type="EMBL" id="NAJN01000742">
    <property type="protein sequence ID" value="TKA69315.1"/>
    <property type="molecule type" value="Genomic_DNA"/>
</dbReference>
<organism evidence="2 3">
    <name type="scientific">Cryomyces minteri</name>
    <dbReference type="NCBI Taxonomy" id="331657"/>
    <lineage>
        <taxon>Eukaryota</taxon>
        <taxon>Fungi</taxon>
        <taxon>Dikarya</taxon>
        <taxon>Ascomycota</taxon>
        <taxon>Pezizomycotina</taxon>
        <taxon>Dothideomycetes</taxon>
        <taxon>Dothideomycetes incertae sedis</taxon>
        <taxon>Cryomyces</taxon>
    </lineage>
</organism>
<reference evidence="2 3" key="1">
    <citation type="submission" date="2017-03" db="EMBL/GenBank/DDBJ databases">
        <title>Genomes of endolithic fungi from Antarctica.</title>
        <authorList>
            <person name="Coleine C."/>
            <person name="Masonjones S."/>
            <person name="Stajich J.E."/>
        </authorList>
    </citation>
    <scope>NUCLEOTIDE SEQUENCE [LARGE SCALE GENOMIC DNA]</scope>
    <source>
        <strain evidence="2 3">CCFEE 5187</strain>
    </source>
</reference>
<keyword evidence="1" id="KW-0812">Transmembrane</keyword>
<name>A0A4U0X4I1_9PEZI</name>
<keyword evidence="1" id="KW-1133">Transmembrane helix</keyword>